<gene>
    <name evidence="7" type="ORF">OV287_15000</name>
</gene>
<feature type="transmembrane region" description="Helical" evidence="5">
    <location>
        <begin position="162"/>
        <end position="179"/>
    </location>
</feature>
<comment type="subcellular location">
    <subcellularLocation>
        <location evidence="1">Membrane</location>
        <topology evidence="1">Multi-pass membrane protein</topology>
    </subcellularLocation>
</comment>
<evidence type="ECO:0000313" key="7">
    <source>
        <dbReference type="EMBL" id="MCY1075780.1"/>
    </source>
</evidence>
<comment type="caution">
    <text evidence="7">The sequence shown here is derived from an EMBL/GenBank/DDBJ whole genome shotgun (WGS) entry which is preliminary data.</text>
</comment>
<sequence>MSTQHPASPIRENPRPSSRRFGGWKLFLILAALLMGAAGAAYLLGPDAVEGSRRAIRVTARTSFVLFLAAFTASSFASLLPGPFTHALLRERRIVGLSFAFSHLLHAIAIYAFGQLNPEFWPSRATLTNLPGTLGYVSILLLAVTSHRALARRMGPTAWRRLHVTGMWVIAAVFTYSYFKRVPMNYWYAVPSALLFTAVVVRLIARRAQALRRGTRSLLAPTEA</sequence>
<feature type="domain" description="Ferric oxidoreductase" evidence="6">
    <location>
        <begin position="61"/>
        <end position="172"/>
    </location>
</feature>
<dbReference type="Proteomes" id="UP001207654">
    <property type="component" value="Unassembled WGS sequence"/>
</dbReference>
<name>A0ABT4A2A3_9BACT</name>
<protein>
    <submittedName>
        <fullName evidence="7">Ferric reductase-like transmembrane domain-containing protein</fullName>
    </submittedName>
</protein>
<keyword evidence="4 5" id="KW-0472">Membrane</keyword>
<evidence type="ECO:0000256" key="2">
    <source>
        <dbReference type="ARBA" id="ARBA00022692"/>
    </source>
</evidence>
<feature type="transmembrane region" description="Helical" evidence="5">
    <location>
        <begin position="133"/>
        <end position="150"/>
    </location>
</feature>
<keyword evidence="3 5" id="KW-1133">Transmembrane helix</keyword>
<dbReference type="RefSeq" id="WP_267534694.1">
    <property type="nucleotide sequence ID" value="NZ_JAPNKA010000001.1"/>
</dbReference>
<evidence type="ECO:0000256" key="4">
    <source>
        <dbReference type="ARBA" id="ARBA00023136"/>
    </source>
</evidence>
<feature type="transmembrane region" description="Helical" evidence="5">
    <location>
        <begin position="21"/>
        <end position="44"/>
    </location>
</feature>
<feature type="transmembrane region" description="Helical" evidence="5">
    <location>
        <begin position="185"/>
        <end position="205"/>
    </location>
</feature>
<evidence type="ECO:0000259" key="6">
    <source>
        <dbReference type="Pfam" id="PF01794"/>
    </source>
</evidence>
<dbReference type="EMBL" id="JAPNKA010000001">
    <property type="protein sequence ID" value="MCY1075780.1"/>
    <property type="molecule type" value="Genomic_DNA"/>
</dbReference>
<reference evidence="7 8" key="1">
    <citation type="submission" date="2022-11" db="EMBL/GenBank/DDBJ databases">
        <title>Minimal conservation of predation-associated metabolite biosynthetic gene clusters underscores biosynthetic potential of Myxococcota including descriptions for ten novel species: Archangium lansinium sp. nov., Myxococcus landrumus sp. nov., Nannocystis bai.</title>
        <authorList>
            <person name="Ahearne A."/>
            <person name="Stevens C."/>
            <person name="Phillips K."/>
        </authorList>
    </citation>
    <scope>NUCLEOTIDE SEQUENCE [LARGE SCALE GENOMIC DNA]</scope>
    <source>
        <strain evidence="7 8">MIWBW</strain>
    </source>
</reference>
<keyword evidence="2 5" id="KW-0812">Transmembrane</keyword>
<organism evidence="7 8">
    <name type="scientific">Archangium lansingense</name>
    <dbReference type="NCBI Taxonomy" id="2995310"/>
    <lineage>
        <taxon>Bacteria</taxon>
        <taxon>Pseudomonadati</taxon>
        <taxon>Myxococcota</taxon>
        <taxon>Myxococcia</taxon>
        <taxon>Myxococcales</taxon>
        <taxon>Cystobacterineae</taxon>
        <taxon>Archangiaceae</taxon>
        <taxon>Archangium</taxon>
    </lineage>
</organism>
<evidence type="ECO:0000256" key="3">
    <source>
        <dbReference type="ARBA" id="ARBA00022989"/>
    </source>
</evidence>
<feature type="transmembrane region" description="Helical" evidence="5">
    <location>
        <begin position="64"/>
        <end position="82"/>
    </location>
</feature>
<accession>A0ABT4A2A3</accession>
<evidence type="ECO:0000256" key="5">
    <source>
        <dbReference type="SAM" id="Phobius"/>
    </source>
</evidence>
<keyword evidence="8" id="KW-1185">Reference proteome</keyword>
<dbReference type="Pfam" id="PF01794">
    <property type="entry name" value="Ferric_reduct"/>
    <property type="match status" value="1"/>
</dbReference>
<proteinExistence type="predicted"/>
<evidence type="ECO:0000256" key="1">
    <source>
        <dbReference type="ARBA" id="ARBA00004141"/>
    </source>
</evidence>
<evidence type="ECO:0000313" key="8">
    <source>
        <dbReference type="Proteomes" id="UP001207654"/>
    </source>
</evidence>
<dbReference type="InterPro" id="IPR013130">
    <property type="entry name" value="Fe3_Rdtase_TM_dom"/>
</dbReference>
<feature type="transmembrane region" description="Helical" evidence="5">
    <location>
        <begin position="94"/>
        <end position="113"/>
    </location>
</feature>